<accession>A0A1M5BV47</accession>
<dbReference type="STRING" id="1121256.SAMN02746089_01960"/>
<evidence type="ECO:0000256" key="5">
    <source>
        <dbReference type="ARBA" id="ARBA00014889"/>
    </source>
</evidence>
<dbReference type="EMBL" id="FQVH01000024">
    <property type="protein sequence ID" value="SHF46378.1"/>
    <property type="molecule type" value="Genomic_DNA"/>
</dbReference>
<comment type="function">
    <text evidence="2">Catalyzes the hydrolysis of N-formyl-L-kynurenine to L-kynurenine, the second step in the kynurenine pathway of tryptophan degradation.</text>
</comment>
<dbReference type="PANTHER" id="PTHR31118:SF32">
    <property type="entry name" value="KYNURENINE FORMAMIDASE"/>
    <property type="match status" value="1"/>
</dbReference>
<keyword evidence="6" id="KW-0479">Metal-binding</keyword>
<evidence type="ECO:0000256" key="6">
    <source>
        <dbReference type="ARBA" id="ARBA00022723"/>
    </source>
</evidence>
<dbReference type="GO" id="GO:0019441">
    <property type="term" value="P:L-tryptophan catabolic process to kynurenine"/>
    <property type="evidence" value="ECO:0007669"/>
    <property type="project" value="InterPro"/>
</dbReference>
<dbReference type="RefSeq" id="WP_073344704.1">
    <property type="nucleotide sequence ID" value="NZ_FQVH01000024.1"/>
</dbReference>
<dbReference type="Pfam" id="PF04199">
    <property type="entry name" value="Cyclase"/>
    <property type="match status" value="1"/>
</dbReference>
<comment type="cofactor">
    <cofactor evidence="1">
        <name>Zn(2+)</name>
        <dbReference type="ChEBI" id="CHEBI:29105"/>
    </cofactor>
</comment>
<keyword evidence="7" id="KW-0378">Hydrolase</keyword>
<evidence type="ECO:0000256" key="8">
    <source>
        <dbReference type="ARBA" id="ARBA00022833"/>
    </source>
</evidence>
<evidence type="ECO:0000256" key="2">
    <source>
        <dbReference type="ARBA" id="ARBA00002204"/>
    </source>
</evidence>
<keyword evidence="9" id="KW-0823">Tryptophan catabolism</keyword>
<evidence type="ECO:0000256" key="9">
    <source>
        <dbReference type="ARBA" id="ARBA00023079"/>
    </source>
</evidence>
<evidence type="ECO:0000256" key="4">
    <source>
        <dbReference type="ARBA" id="ARBA00012930"/>
    </source>
</evidence>
<comment type="subunit">
    <text evidence="3">Homodimer.</text>
</comment>
<dbReference type="GO" id="GO:0004061">
    <property type="term" value="F:arylformamidase activity"/>
    <property type="evidence" value="ECO:0007669"/>
    <property type="project" value="UniProtKB-EC"/>
</dbReference>
<evidence type="ECO:0000256" key="7">
    <source>
        <dbReference type="ARBA" id="ARBA00022801"/>
    </source>
</evidence>
<protein>
    <recommendedName>
        <fullName evidence="5">Kynurenine formamidase</fullName>
        <ecNumber evidence="4">3.5.1.9</ecNumber>
    </recommendedName>
</protein>
<gene>
    <name evidence="12" type="ORF">SAMN02746089_01960</name>
</gene>
<name>A0A1M5BV47_9THEO</name>
<evidence type="ECO:0000256" key="10">
    <source>
        <dbReference type="ARBA" id="ARBA00048496"/>
    </source>
</evidence>
<evidence type="ECO:0000313" key="13">
    <source>
        <dbReference type="Proteomes" id="UP000184088"/>
    </source>
</evidence>
<dbReference type="InterPro" id="IPR007325">
    <property type="entry name" value="KFase/CYL"/>
</dbReference>
<keyword evidence="8" id="KW-0862">Zinc</keyword>
<evidence type="ECO:0000256" key="11">
    <source>
        <dbReference type="ARBA" id="ARBA00060547"/>
    </source>
</evidence>
<proteinExistence type="predicted"/>
<evidence type="ECO:0000256" key="3">
    <source>
        <dbReference type="ARBA" id="ARBA00011738"/>
    </source>
</evidence>
<comment type="pathway">
    <text evidence="11">Amino-acid degradation; L-tryptophan degradation via kynurenine pathway; L-kynurenine from L-tryptophan: step 2/2.</text>
</comment>
<dbReference type="Proteomes" id="UP000184088">
    <property type="component" value="Unassembled WGS sequence"/>
</dbReference>
<dbReference type="GO" id="GO:0046872">
    <property type="term" value="F:metal ion binding"/>
    <property type="evidence" value="ECO:0007669"/>
    <property type="project" value="UniProtKB-KW"/>
</dbReference>
<organism evidence="12 13">
    <name type="scientific">Caldanaerobius fijiensis DSM 17918</name>
    <dbReference type="NCBI Taxonomy" id="1121256"/>
    <lineage>
        <taxon>Bacteria</taxon>
        <taxon>Bacillati</taxon>
        <taxon>Bacillota</taxon>
        <taxon>Clostridia</taxon>
        <taxon>Thermoanaerobacterales</taxon>
        <taxon>Thermoanaerobacteraceae</taxon>
        <taxon>Caldanaerobius</taxon>
    </lineage>
</organism>
<dbReference type="SUPFAM" id="SSF102198">
    <property type="entry name" value="Putative cyclase"/>
    <property type="match status" value="1"/>
</dbReference>
<reference evidence="12 13" key="1">
    <citation type="submission" date="2016-11" db="EMBL/GenBank/DDBJ databases">
        <authorList>
            <person name="Jaros S."/>
            <person name="Januszkiewicz K."/>
            <person name="Wedrychowicz H."/>
        </authorList>
    </citation>
    <scope>NUCLEOTIDE SEQUENCE [LARGE SCALE GENOMIC DNA]</scope>
    <source>
        <strain evidence="12 13">DSM 17918</strain>
    </source>
</reference>
<dbReference type="OrthoDB" id="9796085at2"/>
<dbReference type="InterPro" id="IPR037175">
    <property type="entry name" value="KFase_sf"/>
</dbReference>
<evidence type="ECO:0000313" key="12">
    <source>
        <dbReference type="EMBL" id="SHF46378.1"/>
    </source>
</evidence>
<keyword evidence="13" id="KW-1185">Reference proteome</keyword>
<comment type="catalytic activity">
    <reaction evidence="10">
        <text>N-formyl-L-kynurenine + H2O = L-kynurenine + formate + H(+)</text>
        <dbReference type="Rhea" id="RHEA:13009"/>
        <dbReference type="ChEBI" id="CHEBI:15377"/>
        <dbReference type="ChEBI" id="CHEBI:15378"/>
        <dbReference type="ChEBI" id="CHEBI:15740"/>
        <dbReference type="ChEBI" id="CHEBI:57959"/>
        <dbReference type="ChEBI" id="CHEBI:58629"/>
        <dbReference type="EC" id="3.5.1.9"/>
    </reaction>
</comment>
<dbReference type="AlphaFoldDB" id="A0A1M5BV47"/>
<dbReference type="EC" id="3.5.1.9" evidence="4"/>
<evidence type="ECO:0000256" key="1">
    <source>
        <dbReference type="ARBA" id="ARBA00001947"/>
    </source>
</evidence>
<sequence>MIIHDISVPLSMGMHVFAGDPAPEFKRVKSIDVNGANVSLMCLGTHTGTHVDPPFHFVQDGATVDEIELSKLVGDAKVFEVYGVKKIGPEHLKNFDIEQGDIVLFKTDNTRYWKEQGFYKDFTSLGLEGAQYLIDKGAKTIGIDYLSIEEYHGGGYVHRLLLSHGIVIVEGLYLNDVKPGKYKFICLPLKIEKGDGAPARAILIEE</sequence>
<dbReference type="PANTHER" id="PTHR31118">
    <property type="entry name" value="CYCLASE-LIKE PROTEIN 2"/>
    <property type="match status" value="1"/>
</dbReference>
<dbReference type="FunFam" id="3.50.30.50:FF:000001">
    <property type="entry name" value="Kynurenine formamidase"/>
    <property type="match status" value="1"/>
</dbReference>
<dbReference type="Gene3D" id="3.50.30.50">
    <property type="entry name" value="Putative cyclase"/>
    <property type="match status" value="1"/>
</dbReference>